<dbReference type="InterPro" id="IPR009468">
    <property type="entry name" value="DUF1090"/>
</dbReference>
<keyword evidence="2" id="KW-0732">Signal</keyword>
<evidence type="ECO:0008006" key="5">
    <source>
        <dbReference type="Google" id="ProtNLM"/>
    </source>
</evidence>
<sequence>MEGSYMKNRIVIALALVSLSAGAWAASPCQEKAKDIQREISYAEKHHNQNRINGLKKALDEVNAHCSDRQVLADHQKKIARQKDEVAERRQDLNEAKQKGDADKIEKRERKLREAQDELKALESRDY</sequence>
<dbReference type="PATRIC" id="fig|379893.3.peg.1236"/>
<evidence type="ECO:0000313" key="4">
    <source>
        <dbReference type="Proteomes" id="UP000037393"/>
    </source>
</evidence>
<feature type="signal peptide" evidence="2">
    <location>
        <begin position="1"/>
        <end position="25"/>
    </location>
</feature>
<evidence type="ECO:0000313" key="3">
    <source>
        <dbReference type="EMBL" id="KNC89026.1"/>
    </source>
</evidence>
<reference evidence="3 4" key="1">
    <citation type="journal article" date="2015" name="Appl. Environ. Microbiol.">
        <title>The Enterobacterium Trabulsiella odontotermitis Presents Novel Adaptations Related to Its Association with Fungus-Growing Termites.</title>
        <authorList>
            <person name="Sapountzis P."/>
            <person name="Gruntjes T."/>
            <person name="Otani S."/>
            <person name="Estevez J."/>
            <person name="da Costa R.R."/>
            <person name="Plunkett G.3rd."/>
            <person name="Perna N.T."/>
            <person name="Poulsen M."/>
        </authorList>
    </citation>
    <scope>NUCLEOTIDE SEQUENCE [LARGE SCALE GENOMIC DNA]</scope>
    <source>
        <strain evidence="3 4">12</strain>
    </source>
</reference>
<feature type="chain" id="PRO_5005539472" description="Periplasmic protein YqjC" evidence="2">
    <location>
        <begin position="26"/>
        <end position="127"/>
    </location>
</feature>
<evidence type="ECO:0000256" key="1">
    <source>
        <dbReference type="SAM" id="MobiDB-lite"/>
    </source>
</evidence>
<organism evidence="3 4">
    <name type="scientific">Trabulsiella odontotermitis</name>
    <dbReference type="NCBI Taxonomy" id="379893"/>
    <lineage>
        <taxon>Bacteria</taxon>
        <taxon>Pseudomonadati</taxon>
        <taxon>Pseudomonadota</taxon>
        <taxon>Gammaproteobacteria</taxon>
        <taxon>Enterobacterales</taxon>
        <taxon>Enterobacteriaceae</taxon>
        <taxon>Trabulsiella</taxon>
    </lineage>
</organism>
<gene>
    <name evidence="3" type="ORF">GM31_08120</name>
</gene>
<proteinExistence type="predicted"/>
<dbReference type="Proteomes" id="UP000037393">
    <property type="component" value="Unassembled WGS sequence"/>
</dbReference>
<dbReference type="STRING" id="379893.GCA_001297775_01866"/>
<dbReference type="AlphaFoldDB" id="A0A0L0GJP8"/>
<protein>
    <recommendedName>
        <fullName evidence="5">Periplasmic protein YqjC</fullName>
    </recommendedName>
</protein>
<feature type="region of interest" description="Disordered" evidence="1">
    <location>
        <begin position="74"/>
        <end position="111"/>
    </location>
</feature>
<accession>A0A0L0GJP8</accession>
<comment type="caution">
    <text evidence="3">The sequence shown here is derived from an EMBL/GenBank/DDBJ whole genome shotgun (WGS) entry which is preliminary data.</text>
</comment>
<evidence type="ECO:0000256" key="2">
    <source>
        <dbReference type="SAM" id="SignalP"/>
    </source>
</evidence>
<name>A0A0L0GJP8_9ENTR</name>
<dbReference type="Pfam" id="PF06476">
    <property type="entry name" value="DUF1090"/>
    <property type="match status" value="1"/>
</dbReference>
<dbReference type="EMBL" id="JNGI01000177">
    <property type="protein sequence ID" value="KNC89026.1"/>
    <property type="molecule type" value="Genomic_DNA"/>
</dbReference>
<keyword evidence="4" id="KW-1185">Reference proteome</keyword>